<evidence type="ECO:0000313" key="4">
    <source>
        <dbReference type="Proteomes" id="UP001597387"/>
    </source>
</evidence>
<dbReference type="Proteomes" id="UP001597387">
    <property type="component" value="Unassembled WGS sequence"/>
</dbReference>
<keyword evidence="1 3" id="KW-0378">Hydrolase</keyword>
<protein>
    <submittedName>
        <fullName evidence="3">Alpha/beta hydrolase fold domain-containing protein</fullName>
    </submittedName>
</protein>
<name>A0ABW4ZGY7_9SPHI</name>
<dbReference type="Pfam" id="PF20434">
    <property type="entry name" value="BD-FAE"/>
    <property type="match status" value="1"/>
</dbReference>
<organism evidence="3 4">
    <name type="scientific">Paradesertivirga mongoliensis</name>
    <dbReference type="NCBI Taxonomy" id="2100740"/>
    <lineage>
        <taxon>Bacteria</taxon>
        <taxon>Pseudomonadati</taxon>
        <taxon>Bacteroidota</taxon>
        <taxon>Sphingobacteriia</taxon>
        <taxon>Sphingobacteriales</taxon>
        <taxon>Sphingobacteriaceae</taxon>
        <taxon>Paradesertivirga</taxon>
    </lineage>
</organism>
<evidence type="ECO:0000259" key="2">
    <source>
        <dbReference type="Pfam" id="PF20434"/>
    </source>
</evidence>
<proteinExistence type="predicted"/>
<sequence length="325" mass="36126">MTRTFLLFILIVGVFFSSAAQERVRDTSFSVYSTFIKTRKNHPEISIASPPLSATVKVKTGLVYQKVNGRRLELDVFFPKERSKSGYPAVLMIHGGGWRSGDRSHNTPTAKVLAENGYVAVSVEYRLSTEATYPAAVHDLKTAIRWIRANARKYNIDTSKVATWGCSAGGQLAALLGTTAGNARLEGQGGYTKHSSAVQAIVDVDGTLAFIHPESGEGNDSQGTSAATYWFGFPKTERPDLWYEAAPLSHVSSKTPPILFINSSVDRMHAGRDDMIRKLNSWNIYSEVHTFKDAPHPFWLFNPWFQPTVSHTLNFLNKVFQHNQN</sequence>
<keyword evidence="4" id="KW-1185">Reference proteome</keyword>
<dbReference type="SUPFAM" id="SSF53474">
    <property type="entry name" value="alpha/beta-Hydrolases"/>
    <property type="match status" value="1"/>
</dbReference>
<dbReference type="Gene3D" id="3.40.50.1820">
    <property type="entry name" value="alpha/beta hydrolase"/>
    <property type="match status" value="1"/>
</dbReference>
<gene>
    <name evidence="3" type="ORF">ACFSJU_02265</name>
</gene>
<dbReference type="InterPro" id="IPR049492">
    <property type="entry name" value="BD-FAE-like_dom"/>
</dbReference>
<dbReference type="PANTHER" id="PTHR48081:SF13">
    <property type="entry name" value="ALPHA_BETA HYDROLASE"/>
    <property type="match status" value="1"/>
</dbReference>
<dbReference type="InterPro" id="IPR029058">
    <property type="entry name" value="AB_hydrolase_fold"/>
</dbReference>
<dbReference type="EMBL" id="JBHUHZ010000001">
    <property type="protein sequence ID" value="MFD2161195.1"/>
    <property type="molecule type" value="Genomic_DNA"/>
</dbReference>
<comment type="caution">
    <text evidence="3">The sequence shown here is derived from an EMBL/GenBank/DDBJ whole genome shotgun (WGS) entry which is preliminary data.</text>
</comment>
<evidence type="ECO:0000313" key="3">
    <source>
        <dbReference type="EMBL" id="MFD2161195.1"/>
    </source>
</evidence>
<dbReference type="InterPro" id="IPR050300">
    <property type="entry name" value="GDXG_lipolytic_enzyme"/>
</dbReference>
<dbReference type="GO" id="GO:0016787">
    <property type="term" value="F:hydrolase activity"/>
    <property type="evidence" value="ECO:0007669"/>
    <property type="project" value="UniProtKB-KW"/>
</dbReference>
<accession>A0ABW4ZGY7</accession>
<evidence type="ECO:0000256" key="1">
    <source>
        <dbReference type="ARBA" id="ARBA00022801"/>
    </source>
</evidence>
<feature type="domain" description="BD-FAE-like" evidence="2">
    <location>
        <begin position="74"/>
        <end position="267"/>
    </location>
</feature>
<dbReference type="PANTHER" id="PTHR48081">
    <property type="entry name" value="AB HYDROLASE SUPERFAMILY PROTEIN C4A8.06C"/>
    <property type="match status" value="1"/>
</dbReference>
<reference evidence="4" key="1">
    <citation type="journal article" date="2019" name="Int. J. Syst. Evol. Microbiol.">
        <title>The Global Catalogue of Microorganisms (GCM) 10K type strain sequencing project: providing services to taxonomists for standard genome sequencing and annotation.</title>
        <authorList>
            <consortium name="The Broad Institute Genomics Platform"/>
            <consortium name="The Broad Institute Genome Sequencing Center for Infectious Disease"/>
            <person name="Wu L."/>
            <person name="Ma J."/>
        </authorList>
    </citation>
    <scope>NUCLEOTIDE SEQUENCE [LARGE SCALE GENOMIC DNA]</scope>
    <source>
        <strain evidence="4">KCTC 42217</strain>
    </source>
</reference>
<dbReference type="RefSeq" id="WP_255899948.1">
    <property type="nucleotide sequence ID" value="NZ_JAFMZO010000001.1"/>
</dbReference>